<dbReference type="Gene3D" id="2.60.40.10">
    <property type="entry name" value="Immunoglobulins"/>
    <property type="match status" value="1"/>
</dbReference>
<dbReference type="GO" id="GO:0016829">
    <property type="term" value="F:lyase activity"/>
    <property type="evidence" value="ECO:0007669"/>
    <property type="project" value="UniProtKB-KW"/>
</dbReference>
<keyword evidence="4" id="KW-1185">Reference proteome</keyword>
<dbReference type="InterPro" id="IPR013783">
    <property type="entry name" value="Ig-like_fold"/>
</dbReference>
<dbReference type="InterPro" id="IPR028994">
    <property type="entry name" value="Integrin_alpha_N"/>
</dbReference>
<dbReference type="SUPFAM" id="SSF69318">
    <property type="entry name" value="Integrin alpha N-terminal domain"/>
    <property type="match status" value="1"/>
</dbReference>
<name>A0ABW5X1Y2_9FLAO</name>
<reference evidence="4" key="1">
    <citation type="journal article" date="2019" name="Int. J. Syst. Evol. Microbiol.">
        <title>The Global Catalogue of Microorganisms (GCM) 10K type strain sequencing project: providing services to taxonomists for standard genome sequencing and annotation.</title>
        <authorList>
            <consortium name="The Broad Institute Genomics Platform"/>
            <consortium name="The Broad Institute Genome Sequencing Center for Infectious Disease"/>
            <person name="Wu L."/>
            <person name="Ma J."/>
        </authorList>
    </citation>
    <scope>NUCLEOTIDE SEQUENCE [LARGE SCALE GENOMIC DNA]</scope>
    <source>
        <strain evidence="4">KCTC 52925</strain>
    </source>
</reference>
<evidence type="ECO:0000259" key="2">
    <source>
        <dbReference type="Pfam" id="PF21348"/>
    </source>
</evidence>
<gene>
    <name evidence="3" type="ORF">ACFSYS_05805</name>
</gene>
<dbReference type="EMBL" id="JBHUOJ010000010">
    <property type="protein sequence ID" value="MFD2832797.1"/>
    <property type="molecule type" value="Genomic_DNA"/>
</dbReference>
<organism evidence="3 4">
    <name type="scientific">Christiangramia antarctica</name>
    <dbReference type="NCBI Taxonomy" id="2058158"/>
    <lineage>
        <taxon>Bacteria</taxon>
        <taxon>Pseudomonadati</taxon>
        <taxon>Bacteroidota</taxon>
        <taxon>Flavobacteriia</taxon>
        <taxon>Flavobacteriales</taxon>
        <taxon>Flavobacteriaceae</taxon>
        <taxon>Christiangramia</taxon>
    </lineage>
</organism>
<dbReference type="CDD" id="cd10318">
    <property type="entry name" value="RGL11"/>
    <property type="match status" value="1"/>
</dbReference>
<feature type="domain" description="Rhamnogalacturonan lyase family 11 C-terminal" evidence="2">
    <location>
        <begin position="134"/>
        <end position="633"/>
    </location>
</feature>
<dbReference type="InterPro" id="IPR034641">
    <property type="entry name" value="RGL11"/>
</dbReference>
<comment type="caution">
    <text evidence="3">The sequence shown here is derived from an EMBL/GenBank/DDBJ whole genome shotgun (WGS) entry which is preliminary data.</text>
</comment>
<protein>
    <submittedName>
        <fullName evidence="3">Rhamnogalacturonan lyase</fullName>
    </submittedName>
</protein>
<evidence type="ECO:0000259" key="1">
    <source>
        <dbReference type="Pfam" id="PF18370"/>
    </source>
</evidence>
<dbReference type="RefSeq" id="WP_279347052.1">
    <property type="nucleotide sequence ID" value="NZ_JBHUOJ010000010.1"/>
</dbReference>
<dbReference type="PANTHER" id="PTHR43118:SF1">
    <property type="entry name" value="RHAMNOGALACTURONAN LYASE (EUROFUNG)"/>
    <property type="match status" value="1"/>
</dbReference>
<dbReference type="PANTHER" id="PTHR43118">
    <property type="entry name" value="RHAMNOGALACTURONAN LYASE (EUROFUNG)"/>
    <property type="match status" value="1"/>
</dbReference>
<evidence type="ECO:0000313" key="4">
    <source>
        <dbReference type="Proteomes" id="UP001597438"/>
    </source>
</evidence>
<feature type="domain" description="Rhamnogalacturonan I lyase beta-sheet" evidence="1">
    <location>
        <begin position="47"/>
        <end position="130"/>
    </location>
</feature>
<accession>A0ABW5X1Y2</accession>
<proteinExistence type="predicted"/>
<dbReference type="Pfam" id="PF18370">
    <property type="entry name" value="RGI_lyase"/>
    <property type="match status" value="1"/>
</dbReference>
<keyword evidence="3" id="KW-0456">Lyase</keyword>
<dbReference type="InterPro" id="IPR049366">
    <property type="entry name" value="RGL11_C"/>
</dbReference>
<dbReference type="InterPro" id="IPR041624">
    <property type="entry name" value="RGI_lyase"/>
</dbReference>
<dbReference type="Proteomes" id="UP001597438">
    <property type="component" value="Unassembled WGS sequence"/>
</dbReference>
<dbReference type="Pfam" id="PF21348">
    <property type="entry name" value="RGL11_C"/>
    <property type="match status" value="1"/>
</dbReference>
<sequence>MKIGLIKINYSKLLVDLKYRNLPHYLNKLFLFLIILLFNFSAEAQRYMENLDRGVVAVRKSSNEIFISWRLLGTEPEDTAFDVYRNSTKINKSPLIKTTFFIDETSENGKYSVKPTNKKDASTSSYATVWENPYHEISLQQPLGGTTPDGREYSYTPNDCSVGDLDGDGQYEIILKWDPTNAKDNSHNGYTGNVYIDAYELNGTQLWRIDLGKNIRAGAHYTQFMVYDLDSDGKAEVAIKTADGTIDGKGKVIGDPRADYRNGVGRILSGPEFLTVFNGETGAAMATTKYLPSRHPDTENPSEEKIKQIWGDAYGNRMDRFLAGVGYFNGKSPSLVMSRGYYSRTVLVAWDWKDNKLDRRWIFDTNNKPYEAYASQGNHQLSIADVDQDGRDEVVFGSMTVDDNGKGLYNSGLGHGDAMHVSDLLPNRPGLEIWTAQEDPDKYRGKGLWLREAKTGDTIWGVPARGDIGRGLTANIDPRYSGNEMWGAIGGLYSSNGEKISDKRLPMNFAIWWDGDLQRELLDKNVIYKWNYNSDTIEKLLVAEGTKSNNGTKATPALSADILGDWREEVILRAEDNKSLRIYTTTIPTDYRFYTLMHDPQYRLSIAWQNVAYNQPPHTSFFIGEKMEAVDKPEIEVIPIKR</sequence>
<evidence type="ECO:0000313" key="3">
    <source>
        <dbReference type="EMBL" id="MFD2832797.1"/>
    </source>
</evidence>